<comment type="caution">
    <text evidence="1">The sequence shown here is derived from an EMBL/GenBank/DDBJ whole genome shotgun (WGS) entry which is preliminary data.</text>
</comment>
<name>A0ACB1KHE2_RANTA</name>
<reference evidence="1" key="1">
    <citation type="submission" date="2025-03" db="EMBL/GenBank/DDBJ databases">
        <authorList>
            <consortium name="ELIXIR-Norway"/>
            <consortium name="Elixir Norway"/>
        </authorList>
    </citation>
    <scope>NUCLEOTIDE SEQUENCE</scope>
</reference>
<gene>
    <name evidence="1" type="ORF">MRATA1EN22A_LOCUS29997</name>
</gene>
<sequence length="115" mass="13295">MYQTAVDMMWYDSPGFPVHKCVGVSALRIPKLQQTEAVALNADALLLVDDFLASYFEDLEVYFEECHEEDVMELRHNLFHFLQPIQESFQALPHKLQGCIRQHQTAHSIISKPSF</sequence>
<dbReference type="EMBL" id="CATOBB020001003">
    <property type="protein sequence ID" value="CAM9216386.1"/>
    <property type="molecule type" value="Genomic_DNA"/>
</dbReference>
<organism evidence="1 2">
    <name type="scientific">Rangifer tarandus platyrhynchus</name>
    <name type="common">Svalbard reindeer</name>
    <dbReference type="NCBI Taxonomy" id="3082113"/>
    <lineage>
        <taxon>Eukaryota</taxon>
        <taxon>Metazoa</taxon>
        <taxon>Chordata</taxon>
        <taxon>Craniata</taxon>
        <taxon>Vertebrata</taxon>
        <taxon>Euteleostomi</taxon>
        <taxon>Mammalia</taxon>
        <taxon>Eutheria</taxon>
        <taxon>Laurasiatheria</taxon>
        <taxon>Artiodactyla</taxon>
        <taxon>Ruminantia</taxon>
        <taxon>Pecora</taxon>
        <taxon>Cervidae</taxon>
        <taxon>Odocoileinae</taxon>
        <taxon>Rangifer</taxon>
    </lineage>
</organism>
<evidence type="ECO:0000313" key="2">
    <source>
        <dbReference type="Proteomes" id="UP001162501"/>
    </source>
</evidence>
<evidence type="ECO:0000313" key="1">
    <source>
        <dbReference type="EMBL" id="CAM9216386.1"/>
    </source>
</evidence>
<protein>
    <submittedName>
        <fullName evidence="1">Uncharacterized protein</fullName>
    </submittedName>
</protein>
<accession>A0ACB1KHE2</accession>
<dbReference type="Proteomes" id="UP001162501">
    <property type="component" value="Unassembled WGS sequence"/>
</dbReference>
<proteinExistence type="predicted"/>